<dbReference type="Proteomes" id="UP001585080">
    <property type="component" value="Unassembled WGS sequence"/>
</dbReference>
<evidence type="ECO:0000256" key="1">
    <source>
        <dbReference type="SAM" id="Phobius"/>
    </source>
</evidence>
<evidence type="ECO:0008006" key="4">
    <source>
        <dbReference type="Google" id="ProtNLM"/>
    </source>
</evidence>
<reference evidence="2 3" key="1">
    <citation type="submission" date="2024-01" db="EMBL/GenBank/DDBJ databases">
        <title>Genome mining of biosynthetic gene clusters to explore secondary metabolites of Streptomyces sp.</title>
        <authorList>
            <person name="Baig A."/>
            <person name="Ajitkumar Shintre N."/>
            <person name="Kumar H."/>
            <person name="Anbarasu A."/>
            <person name="Ramaiah S."/>
        </authorList>
    </citation>
    <scope>NUCLEOTIDE SEQUENCE [LARGE SCALE GENOMIC DNA]</scope>
    <source>
        <strain evidence="2 3">A57</strain>
    </source>
</reference>
<keyword evidence="1" id="KW-0812">Transmembrane</keyword>
<comment type="caution">
    <text evidence="2">The sequence shown here is derived from an EMBL/GenBank/DDBJ whole genome shotgun (WGS) entry which is preliminary data.</text>
</comment>
<protein>
    <recommendedName>
        <fullName evidence="4">DUF2304 family protein</fullName>
    </recommendedName>
</protein>
<keyword evidence="1" id="KW-1133">Transmembrane helix</keyword>
<name>A0ABV5EF42_9ACTN</name>
<evidence type="ECO:0000313" key="3">
    <source>
        <dbReference type="Proteomes" id="UP001585080"/>
    </source>
</evidence>
<evidence type="ECO:0000313" key="2">
    <source>
        <dbReference type="EMBL" id="MFB8775425.1"/>
    </source>
</evidence>
<keyword evidence="1" id="KW-0472">Membrane</keyword>
<organism evidence="2 3">
    <name type="scientific">Streptomyces broussonetiae</name>
    <dbReference type="NCBI Taxonomy" id="2686304"/>
    <lineage>
        <taxon>Bacteria</taxon>
        <taxon>Bacillati</taxon>
        <taxon>Actinomycetota</taxon>
        <taxon>Actinomycetes</taxon>
        <taxon>Kitasatosporales</taxon>
        <taxon>Streptomycetaceae</taxon>
        <taxon>Streptomyces</taxon>
    </lineage>
</organism>
<dbReference type="EMBL" id="JAYMRP010000020">
    <property type="protein sequence ID" value="MFB8775425.1"/>
    <property type="molecule type" value="Genomic_DNA"/>
</dbReference>
<keyword evidence="3" id="KW-1185">Reference proteome</keyword>
<dbReference type="RefSeq" id="WP_376734040.1">
    <property type="nucleotide sequence ID" value="NZ_JAYMRP010000020.1"/>
</dbReference>
<proteinExistence type="predicted"/>
<accession>A0ABV5EF42</accession>
<gene>
    <name evidence="2" type="ORF">VSS16_22240</name>
</gene>
<feature type="transmembrane region" description="Helical" evidence="1">
    <location>
        <begin position="34"/>
        <end position="51"/>
    </location>
</feature>
<sequence>MTGRLPMILNISAVLLFGAASALAVKTKSAGGGSAVVLFLFGFFAAGTGAYEPIHNLVQAGADALSALGN</sequence>